<accession>N1UY46</accession>
<evidence type="ECO:0000313" key="3">
    <source>
        <dbReference type="EMBL" id="EMY35286.1"/>
    </source>
</evidence>
<comment type="caution">
    <text evidence="3">The sequence shown here is derived from an EMBL/GenBank/DDBJ whole genome shotgun (WGS) entry which is preliminary data.</text>
</comment>
<dbReference type="RefSeq" id="WP_005267843.1">
    <property type="nucleotide sequence ID" value="NZ_ANPE02000079.1"/>
</dbReference>
<feature type="region of interest" description="Disordered" evidence="1">
    <location>
        <begin position="54"/>
        <end position="75"/>
    </location>
</feature>
<keyword evidence="2" id="KW-0472">Membrane</keyword>
<feature type="transmembrane region" description="Helical" evidence="2">
    <location>
        <begin position="25"/>
        <end position="44"/>
    </location>
</feature>
<keyword evidence="4" id="KW-1185">Reference proteome</keyword>
<protein>
    <submittedName>
        <fullName evidence="3">Uncharacterized protein</fullName>
    </submittedName>
</protein>
<reference evidence="3 4" key="1">
    <citation type="journal article" date="2013" name="Genome Announc.">
        <title>Draft Genome Sequence of Arthrobacter crystallopoietes Strain BAB-32, Revealing Genes for Bioremediation.</title>
        <authorList>
            <person name="Joshi M.N."/>
            <person name="Pandit A.S."/>
            <person name="Sharma A."/>
            <person name="Pandya R.V."/>
            <person name="Desai S.M."/>
            <person name="Saxena A.K."/>
            <person name="Bagatharia S.B."/>
        </authorList>
    </citation>
    <scope>NUCLEOTIDE SEQUENCE [LARGE SCALE GENOMIC DNA]</scope>
    <source>
        <strain evidence="3 4">BAB-32</strain>
    </source>
</reference>
<dbReference type="Proteomes" id="UP000010729">
    <property type="component" value="Unassembled WGS sequence"/>
</dbReference>
<name>N1UY46_9MICC</name>
<evidence type="ECO:0000256" key="1">
    <source>
        <dbReference type="SAM" id="MobiDB-lite"/>
    </source>
</evidence>
<keyword evidence="2" id="KW-1133">Transmembrane helix</keyword>
<organism evidence="3 4">
    <name type="scientific">Arthrobacter crystallopoietes BAB-32</name>
    <dbReference type="NCBI Taxonomy" id="1246476"/>
    <lineage>
        <taxon>Bacteria</taxon>
        <taxon>Bacillati</taxon>
        <taxon>Actinomycetota</taxon>
        <taxon>Actinomycetes</taxon>
        <taxon>Micrococcales</taxon>
        <taxon>Micrococcaceae</taxon>
        <taxon>Crystallibacter</taxon>
    </lineage>
</organism>
<gene>
    <name evidence="3" type="ORF">D477_005341</name>
</gene>
<evidence type="ECO:0000313" key="4">
    <source>
        <dbReference type="Proteomes" id="UP000010729"/>
    </source>
</evidence>
<keyword evidence="2" id="KW-0812">Transmembrane</keyword>
<dbReference type="AlphaFoldDB" id="N1UY46"/>
<evidence type="ECO:0000256" key="2">
    <source>
        <dbReference type="SAM" id="Phobius"/>
    </source>
</evidence>
<dbReference type="EMBL" id="ANPE02000079">
    <property type="protein sequence ID" value="EMY35286.1"/>
    <property type="molecule type" value="Genomic_DNA"/>
</dbReference>
<sequence>MLTQVYSAALAATEAHVEPAVPAEAIGWGIFAAFLIMMFATMAFTSVGHRHSAVEEHIDPHRQHPNKHDHGQARH</sequence>
<dbReference type="OrthoDB" id="4965501at2"/>
<proteinExistence type="predicted"/>